<gene>
    <name evidence="1" type="ORF">CRENBAI_008262</name>
</gene>
<reference evidence="1 2" key="1">
    <citation type="submission" date="2021-06" db="EMBL/GenBank/DDBJ databases">
        <authorList>
            <person name="Palmer J.M."/>
        </authorList>
    </citation>
    <scope>NUCLEOTIDE SEQUENCE [LARGE SCALE GENOMIC DNA]</scope>
    <source>
        <strain evidence="1 2">MEX-2019</strain>
        <tissue evidence="1">Muscle</tissue>
    </source>
</reference>
<dbReference type="EMBL" id="JAHHUM010001324">
    <property type="protein sequence ID" value="KAK5612717.1"/>
    <property type="molecule type" value="Genomic_DNA"/>
</dbReference>
<evidence type="ECO:0000313" key="1">
    <source>
        <dbReference type="EMBL" id="KAK5612717.1"/>
    </source>
</evidence>
<accession>A0AAV9RUK3</accession>
<keyword evidence="2" id="KW-1185">Reference proteome</keyword>
<protein>
    <submittedName>
        <fullName evidence="1">Uncharacterized protein</fullName>
    </submittedName>
</protein>
<evidence type="ECO:0000313" key="2">
    <source>
        <dbReference type="Proteomes" id="UP001311232"/>
    </source>
</evidence>
<dbReference type="Proteomes" id="UP001311232">
    <property type="component" value="Unassembled WGS sequence"/>
</dbReference>
<dbReference type="AlphaFoldDB" id="A0AAV9RUK3"/>
<comment type="caution">
    <text evidence="1">The sequence shown here is derived from an EMBL/GenBank/DDBJ whole genome shotgun (WGS) entry which is preliminary data.</text>
</comment>
<sequence>MKGRNKLRLVEREQTSRVFVPRHMGTLRGVTADHWKLTTTYFRHLLDFRERVEHLMTSFKLSSTSKKNICIQTYIAAYLPFVFDINLKYWQFGGLPSCSPLF</sequence>
<name>A0AAV9RUK3_9TELE</name>
<proteinExistence type="predicted"/>
<organism evidence="1 2">
    <name type="scientific">Crenichthys baileyi</name>
    <name type="common">White River springfish</name>
    <dbReference type="NCBI Taxonomy" id="28760"/>
    <lineage>
        <taxon>Eukaryota</taxon>
        <taxon>Metazoa</taxon>
        <taxon>Chordata</taxon>
        <taxon>Craniata</taxon>
        <taxon>Vertebrata</taxon>
        <taxon>Euteleostomi</taxon>
        <taxon>Actinopterygii</taxon>
        <taxon>Neopterygii</taxon>
        <taxon>Teleostei</taxon>
        <taxon>Neoteleostei</taxon>
        <taxon>Acanthomorphata</taxon>
        <taxon>Ovalentaria</taxon>
        <taxon>Atherinomorphae</taxon>
        <taxon>Cyprinodontiformes</taxon>
        <taxon>Goodeidae</taxon>
        <taxon>Crenichthys</taxon>
    </lineage>
</organism>